<organism evidence="6 7">
    <name type="scientific">Spinacia oleracea</name>
    <name type="common">Spinach</name>
    <dbReference type="NCBI Taxonomy" id="3562"/>
    <lineage>
        <taxon>Eukaryota</taxon>
        <taxon>Viridiplantae</taxon>
        <taxon>Streptophyta</taxon>
        <taxon>Embryophyta</taxon>
        <taxon>Tracheophyta</taxon>
        <taxon>Spermatophyta</taxon>
        <taxon>Magnoliopsida</taxon>
        <taxon>eudicotyledons</taxon>
        <taxon>Gunneridae</taxon>
        <taxon>Pentapetalae</taxon>
        <taxon>Caryophyllales</taxon>
        <taxon>Chenopodiaceae</taxon>
        <taxon>Chenopodioideae</taxon>
        <taxon>Anserineae</taxon>
        <taxon>Spinacia</taxon>
    </lineage>
</organism>
<evidence type="ECO:0000256" key="5">
    <source>
        <dbReference type="SAM" id="SignalP"/>
    </source>
</evidence>
<reference evidence="6" key="1">
    <citation type="journal article" date="2021" name="Nat. Commun.">
        <title>Genomic analyses provide insights into spinach domestication and the genetic basis of agronomic traits.</title>
        <authorList>
            <person name="Cai X."/>
            <person name="Sun X."/>
            <person name="Xu C."/>
            <person name="Sun H."/>
            <person name="Wang X."/>
            <person name="Ge C."/>
            <person name="Zhang Z."/>
            <person name="Wang Q."/>
            <person name="Fei Z."/>
            <person name="Jiao C."/>
            <person name="Wang Q."/>
        </authorList>
    </citation>
    <scope>NUCLEOTIDE SEQUENCE [LARGE SCALE GENOMIC DNA]</scope>
    <source>
        <strain evidence="6">cv. Varoflay</strain>
    </source>
</reference>
<dbReference type="OrthoDB" id="187139at2759"/>
<evidence type="ECO:0000256" key="1">
    <source>
        <dbReference type="ARBA" id="ARBA00008834"/>
    </source>
</evidence>
<reference evidence="7" key="2">
    <citation type="submission" date="2025-08" db="UniProtKB">
        <authorList>
            <consortium name="RefSeq"/>
        </authorList>
    </citation>
    <scope>IDENTIFICATION</scope>
    <source>
        <tissue evidence="7">Leaf</tissue>
    </source>
</reference>
<dbReference type="KEGG" id="soe:110786423"/>
<dbReference type="AlphaFoldDB" id="A0A9R0JTM1"/>
<dbReference type="GO" id="GO:0004650">
    <property type="term" value="F:polygalacturonase activity"/>
    <property type="evidence" value="ECO:0007669"/>
    <property type="project" value="InterPro"/>
</dbReference>
<dbReference type="PANTHER" id="PTHR31339">
    <property type="entry name" value="PECTIN LYASE-RELATED"/>
    <property type="match status" value="1"/>
</dbReference>
<evidence type="ECO:0000256" key="2">
    <source>
        <dbReference type="ARBA" id="ARBA00022801"/>
    </source>
</evidence>
<keyword evidence="5" id="KW-0732">Signal</keyword>
<dbReference type="InterPro" id="IPR011050">
    <property type="entry name" value="Pectin_lyase_fold/virulence"/>
</dbReference>
<accession>A0A9R0JTM1</accession>
<protein>
    <submittedName>
        <fullName evidence="7">Probable polygalacturonase</fullName>
    </submittedName>
</protein>
<gene>
    <name evidence="7" type="primary">LOC110786423</name>
</gene>
<keyword evidence="2 4" id="KW-0378">Hydrolase</keyword>
<evidence type="ECO:0000313" key="7">
    <source>
        <dbReference type="RefSeq" id="XP_021846671.1"/>
    </source>
</evidence>
<dbReference type="SUPFAM" id="SSF51126">
    <property type="entry name" value="Pectin lyase-like"/>
    <property type="match status" value="1"/>
</dbReference>
<keyword evidence="3 4" id="KW-0326">Glycosidase</keyword>
<proteinExistence type="inferred from homology"/>
<feature type="chain" id="PRO_5040290688" evidence="5">
    <location>
        <begin position="21"/>
        <end position="442"/>
    </location>
</feature>
<evidence type="ECO:0000256" key="3">
    <source>
        <dbReference type="ARBA" id="ARBA00023295"/>
    </source>
</evidence>
<dbReference type="Pfam" id="PF00295">
    <property type="entry name" value="Glyco_hydro_28"/>
    <property type="match status" value="1"/>
</dbReference>
<dbReference type="Proteomes" id="UP000813463">
    <property type="component" value="Chromosome 6"/>
</dbReference>
<evidence type="ECO:0000256" key="4">
    <source>
        <dbReference type="RuleBase" id="RU361169"/>
    </source>
</evidence>
<dbReference type="GeneID" id="110786423"/>
<dbReference type="PANTHER" id="PTHR31339:SF3">
    <property type="entry name" value="PECTIN LYASE-LIKE SUPERFAMILY PROTEIN"/>
    <property type="match status" value="1"/>
</dbReference>
<name>A0A9R0JTM1_SPIOL</name>
<dbReference type="InterPro" id="IPR012334">
    <property type="entry name" value="Pectin_lyas_fold"/>
</dbReference>
<feature type="signal peptide" evidence="5">
    <location>
        <begin position="1"/>
        <end position="20"/>
    </location>
</feature>
<dbReference type="GO" id="GO:0005975">
    <property type="term" value="P:carbohydrate metabolic process"/>
    <property type="evidence" value="ECO:0007669"/>
    <property type="project" value="InterPro"/>
</dbReference>
<dbReference type="SMART" id="SM00710">
    <property type="entry name" value="PbH1"/>
    <property type="match status" value="5"/>
</dbReference>
<sequence>MYKNTLSIIIIFLPAILAGADEVVTCSDIVPMRTRYDKISITDFGGVGDGKTVNSKAFRAAIYRIKRLRRRGGTLLYIPPGVYLTDRFNLTSRMTLYLASGAVIKATQDTSIWPLADPLPSYGRGREREGGRYMSFILGDGLHDVIITGENGTIDGQGDVWWNLWRRKTLQYTRPHLLEFMHSKNIIISNVIFKNSPFWNIHPVYCSNVVVRFVTILAPVDSPNTDGVDPDSSSNVCIEDMYISNGDDLIAIKSGWDEYGIAFNRPSSNITIRRITGSSKFAGIAIGSEMSGGVENVLAEHINLFNIKFGIHIKTNSGRGGYIRNITISNVYIEKAQKGIKIGGDVGDHPDDKFDPNNLPVVRDITLRSIWGKEIQQPGLVKGIKNAPFINICLSDINLQGSPNKRMQPWNCSDVKGSSLKVSPWPCSELISSHDGSCFTQT</sequence>
<comment type="similarity">
    <text evidence="1 4">Belongs to the glycosyl hydrolase 28 family.</text>
</comment>
<dbReference type="RefSeq" id="XP_021846671.1">
    <property type="nucleotide sequence ID" value="XM_021990979.2"/>
</dbReference>
<dbReference type="Gene3D" id="2.160.20.10">
    <property type="entry name" value="Single-stranded right-handed beta-helix, Pectin lyase-like"/>
    <property type="match status" value="1"/>
</dbReference>
<keyword evidence="6" id="KW-1185">Reference proteome</keyword>
<dbReference type="InterPro" id="IPR000743">
    <property type="entry name" value="Glyco_hydro_28"/>
</dbReference>
<dbReference type="InterPro" id="IPR051801">
    <property type="entry name" value="GH28_Enzymes"/>
</dbReference>
<dbReference type="InterPro" id="IPR006626">
    <property type="entry name" value="PbH1"/>
</dbReference>
<evidence type="ECO:0000313" key="6">
    <source>
        <dbReference type="Proteomes" id="UP000813463"/>
    </source>
</evidence>